<evidence type="ECO:0000313" key="3">
    <source>
        <dbReference type="Proteomes" id="UP000007875"/>
    </source>
</evidence>
<dbReference type="Ensembl" id="ENSCSAVT00000009010.1">
    <property type="protein sequence ID" value="ENSCSAVP00000008896.1"/>
    <property type="gene ID" value="ENSCSAVG00000005274.1"/>
</dbReference>
<reference evidence="2" key="3">
    <citation type="submission" date="2025-09" db="UniProtKB">
        <authorList>
            <consortium name="Ensembl"/>
        </authorList>
    </citation>
    <scope>IDENTIFICATION</scope>
</reference>
<name>H2YU86_CIOSA</name>
<keyword evidence="3" id="KW-1185">Reference proteome</keyword>
<feature type="compositionally biased region" description="Polar residues" evidence="1">
    <location>
        <begin position="100"/>
        <end position="109"/>
    </location>
</feature>
<dbReference type="Proteomes" id="UP000007875">
    <property type="component" value="Unassembled WGS sequence"/>
</dbReference>
<accession>H2YU86</accession>
<evidence type="ECO:0000256" key="1">
    <source>
        <dbReference type="SAM" id="MobiDB-lite"/>
    </source>
</evidence>
<organism evidence="2 3">
    <name type="scientific">Ciona savignyi</name>
    <name type="common">Pacific transparent sea squirt</name>
    <dbReference type="NCBI Taxonomy" id="51511"/>
    <lineage>
        <taxon>Eukaryota</taxon>
        <taxon>Metazoa</taxon>
        <taxon>Chordata</taxon>
        <taxon>Tunicata</taxon>
        <taxon>Ascidiacea</taxon>
        <taxon>Phlebobranchia</taxon>
        <taxon>Cionidae</taxon>
        <taxon>Ciona</taxon>
    </lineage>
</organism>
<dbReference type="HOGENOM" id="CLU_2102361_0_0_1"/>
<reference evidence="2" key="2">
    <citation type="submission" date="2025-08" db="UniProtKB">
        <authorList>
            <consortium name="Ensembl"/>
        </authorList>
    </citation>
    <scope>IDENTIFICATION</scope>
</reference>
<evidence type="ECO:0000313" key="2">
    <source>
        <dbReference type="Ensembl" id="ENSCSAVP00000008896.1"/>
    </source>
</evidence>
<sequence>MIGRFSLNIARQFVFDTPTLKKSMPQTSMDVASSIITQVARDGEPINNGFISTKDTKSLKGSVKRKPKSDNQKGTFRSLLCCLGRPARRKTQFNHPAPQDSWNTTTQNGKSDHTPP</sequence>
<dbReference type="AlphaFoldDB" id="H2YU86"/>
<protein>
    <submittedName>
        <fullName evidence="2">Uncharacterized protein</fullName>
    </submittedName>
</protein>
<feature type="region of interest" description="Disordered" evidence="1">
    <location>
        <begin position="45"/>
        <end position="116"/>
    </location>
</feature>
<proteinExistence type="predicted"/>
<reference evidence="3" key="1">
    <citation type="submission" date="2003-08" db="EMBL/GenBank/DDBJ databases">
        <authorList>
            <person name="Birren B."/>
            <person name="Nusbaum C."/>
            <person name="Abebe A."/>
            <person name="Abouelleil A."/>
            <person name="Adekoya E."/>
            <person name="Ait-zahra M."/>
            <person name="Allen N."/>
            <person name="Allen T."/>
            <person name="An P."/>
            <person name="Anderson M."/>
            <person name="Anderson S."/>
            <person name="Arachchi H."/>
            <person name="Armbruster J."/>
            <person name="Bachantsang P."/>
            <person name="Baldwin J."/>
            <person name="Barry A."/>
            <person name="Bayul T."/>
            <person name="Blitshsteyn B."/>
            <person name="Bloom T."/>
            <person name="Blye J."/>
            <person name="Boguslavskiy L."/>
            <person name="Borowsky M."/>
            <person name="Boukhgalter B."/>
            <person name="Brunache A."/>
            <person name="Butler J."/>
            <person name="Calixte N."/>
            <person name="Calvo S."/>
            <person name="Camarata J."/>
            <person name="Campo K."/>
            <person name="Chang J."/>
            <person name="Cheshatsang Y."/>
            <person name="Citroen M."/>
            <person name="Collymore A."/>
            <person name="Considine T."/>
            <person name="Cook A."/>
            <person name="Cooke P."/>
            <person name="Corum B."/>
            <person name="Cuomo C."/>
            <person name="David R."/>
            <person name="Dawoe T."/>
            <person name="Degray S."/>
            <person name="Dodge S."/>
            <person name="Dooley K."/>
            <person name="Dorje P."/>
            <person name="Dorjee K."/>
            <person name="Dorris L."/>
            <person name="Duffey N."/>
            <person name="Dupes A."/>
            <person name="Elkins T."/>
            <person name="Engels R."/>
            <person name="Erickson J."/>
            <person name="Farina A."/>
            <person name="Faro S."/>
            <person name="Ferreira P."/>
            <person name="Fischer H."/>
            <person name="Fitzgerald M."/>
            <person name="Foley K."/>
            <person name="Gage D."/>
            <person name="Galagan J."/>
            <person name="Gearin G."/>
            <person name="Gnerre S."/>
            <person name="Gnirke A."/>
            <person name="Goyette A."/>
            <person name="Graham J."/>
            <person name="Grandbois E."/>
            <person name="Gyaltsen K."/>
            <person name="Hafez N."/>
            <person name="Hagopian D."/>
            <person name="Hagos B."/>
            <person name="Hall J."/>
            <person name="Hatcher B."/>
            <person name="Heller A."/>
            <person name="Higgins H."/>
            <person name="Honan T."/>
            <person name="Horn A."/>
            <person name="Houde N."/>
            <person name="Hughes L."/>
            <person name="Hulme W."/>
            <person name="Husby E."/>
            <person name="Iliev I."/>
            <person name="Jaffe D."/>
            <person name="Jones C."/>
            <person name="Kamal M."/>
            <person name="Kamat A."/>
            <person name="Kamvysselis M."/>
            <person name="Karlsson E."/>
            <person name="Kells C."/>
            <person name="Kieu A."/>
            <person name="Kisner P."/>
            <person name="Kodira C."/>
            <person name="Kulbokas E."/>
            <person name="Labutti K."/>
            <person name="Lama D."/>
            <person name="Landers T."/>
            <person name="Leger J."/>
            <person name="Levine S."/>
            <person name="Lewis D."/>
            <person name="Lewis T."/>
            <person name="Lindblad-toh K."/>
            <person name="Liu X."/>
            <person name="Lokyitsang T."/>
            <person name="Lokyitsang Y."/>
            <person name="Lucien O."/>
            <person name="Lui A."/>
            <person name="Ma L.J."/>
            <person name="Mabbitt R."/>
            <person name="Macdonald J."/>
            <person name="Maclean C."/>
            <person name="Major J."/>
            <person name="Manning J."/>
            <person name="Marabella R."/>
            <person name="Maru K."/>
            <person name="Matthews C."/>
            <person name="Mauceli E."/>
            <person name="Mccarthy M."/>
            <person name="Mcdonough S."/>
            <person name="Mcghee T."/>
            <person name="Meldrim J."/>
            <person name="Meneus L."/>
            <person name="Mesirov J."/>
            <person name="Mihalev A."/>
            <person name="Mihova T."/>
            <person name="Mikkelsen T."/>
            <person name="Mlenga V."/>
            <person name="Moru K."/>
            <person name="Mozes J."/>
            <person name="Mulrain L."/>
            <person name="Munson G."/>
            <person name="Naylor J."/>
            <person name="Newes C."/>
            <person name="Nguyen C."/>
            <person name="Nguyen N."/>
            <person name="Nguyen T."/>
            <person name="Nicol R."/>
            <person name="Nielsen C."/>
            <person name="Nizzari M."/>
            <person name="Norbu C."/>
            <person name="Norbu N."/>
            <person name="O'donnell P."/>
            <person name="Okoawo O."/>
            <person name="O'leary S."/>
            <person name="Omotosho B."/>
            <person name="O'neill K."/>
            <person name="Osman S."/>
            <person name="Parker S."/>
            <person name="Perrin D."/>
            <person name="Phunkhang P."/>
            <person name="Piqani B."/>
            <person name="Purcell S."/>
            <person name="Rachupka T."/>
            <person name="Ramasamy U."/>
            <person name="Rameau R."/>
            <person name="Ray V."/>
            <person name="Raymond C."/>
            <person name="Retta R."/>
            <person name="Richardson S."/>
            <person name="Rise C."/>
            <person name="Rodriguez J."/>
            <person name="Rogers J."/>
            <person name="Rogov P."/>
            <person name="Rutman M."/>
            <person name="Schupbach R."/>
            <person name="Seaman C."/>
            <person name="Settipalli S."/>
            <person name="Sharpe T."/>
            <person name="Sheridan J."/>
            <person name="Sherpa N."/>
            <person name="Shi J."/>
            <person name="Smirnov S."/>
            <person name="Smith C."/>
            <person name="Sougnez C."/>
            <person name="Spencer B."/>
            <person name="Stalker J."/>
            <person name="Stange-thomann N."/>
            <person name="Stavropoulos S."/>
            <person name="Stetson K."/>
            <person name="Stone C."/>
            <person name="Stone S."/>
            <person name="Stubbs M."/>
            <person name="Talamas J."/>
            <person name="Tchuinga P."/>
            <person name="Tenzing P."/>
            <person name="Tesfaye S."/>
            <person name="Theodore J."/>
            <person name="Thoulutsang Y."/>
            <person name="Topham K."/>
            <person name="Towey S."/>
            <person name="Tsamla T."/>
            <person name="Tsomo N."/>
            <person name="Vallee D."/>
            <person name="Vassiliev H."/>
            <person name="Venkataraman V."/>
            <person name="Vinson J."/>
            <person name="Vo A."/>
            <person name="Wade C."/>
            <person name="Wang S."/>
            <person name="Wangchuk T."/>
            <person name="Wangdi T."/>
            <person name="Whittaker C."/>
            <person name="Wilkinson J."/>
            <person name="Wu Y."/>
            <person name="Wyman D."/>
            <person name="Yadav S."/>
            <person name="Yang S."/>
            <person name="Yang X."/>
            <person name="Yeager S."/>
            <person name="Yee E."/>
            <person name="Young G."/>
            <person name="Zainoun J."/>
            <person name="Zembeck L."/>
            <person name="Zimmer A."/>
            <person name="Zody M."/>
            <person name="Lander E."/>
        </authorList>
    </citation>
    <scope>NUCLEOTIDE SEQUENCE [LARGE SCALE GENOMIC DNA]</scope>
</reference>
<dbReference type="InParanoid" id="H2YU86"/>